<organism evidence="1">
    <name type="scientific">Rhizophora mucronata</name>
    <name type="common">Asiatic mangrove</name>
    <dbReference type="NCBI Taxonomy" id="61149"/>
    <lineage>
        <taxon>Eukaryota</taxon>
        <taxon>Viridiplantae</taxon>
        <taxon>Streptophyta</taxon>
        <taxon>Embryophyta</taxon>
        <taxon>Tracheophyta</taxon>
        <taxon>Spermatophyta</taxon>
        <taxon>Magnoliopsida</taxon>
        <taxon>eudicotyledons</taxon>
        <taxon>Gunneridae</taxon>
        <taxon>Pentapetalae</taxon>
        <taxon>rosids</taxon>
        <taxon>fabids</taxon>
        <taxon>Malpighiales</taxon>
        <taxon>Rhizophoraceae</taxon>
        <taxon>Rhizophora</taxon>
    </lineage>
</organism>
<protein>
    <submittedName>
        <fullName evidence="1">Uncharacterized protein</fullName>
    </submittedName>
</protein>
<dbReference type="AlphaFoldDB" id="A0A2P2J4D2"/>
<accession>A0A2P2J4D2</accession>
<proteinExistence type="predicted"/>
<reference evidence="1" key="1">
    <citation type="submission" date="2018-02" db="EMBL/GenBank/DDBJ databases">
        <title>Rhizophora mucronata_Transcriptome.</title>
        <authorList>
            <person name="Meera S.P."/>
            <person name="Sreeshan A."/>
            <person name="Augustine A."/>
        </authorList>
    </citation>
    <scope>NUCLEOTIDE SEQUENCE</scope>
    <source>
        <tissue evidence="1">Leaf</tissue>
    </source>
</reference>
<sequence length="22" mass="2619">MLQDNGIEYHYSQPANLSRRII</sequence>
<dbReference type="EMBL" id="GGEC01007859">
    <property type="protein sequence ID" value="MBW88342.1"/>
    <property type="molecule type" value="Transcribed_RNA"/>
</dbReference>
<name>A0A2P2J4D2_RHIMU</name>
<evidence type="ECO:0000313" key="1">
    <source>
        <dbReference type="EMBL" id="MBW88342.1"/>
    </source>
</evidence>